<comment type="caution">
    <text evidence="2">The sequence shown here is derived from an EMBL/GenBank/DDBJ whole genome shotgun (WGS) entry which is preliminary data.</text>
</comment>
<dbReference type="Gene3D" id="2.60.120.200">
    <property type="match status" value="1"/>
</dbReference>
<evidence type="ECO:0000259" key="1">
    <source>
        <dbReference type="Pfam" id="PF08522"/>
    </source>
</evidence>
<sequence length="396" mass="44587">MKRNKYSIILTGIVIFLMGCNDAKYDTVDSMVYIKESKTQAYIAQKVPIRSADLPVYFTPCAGQAVPEDVKVQVAINEAVLEAYNQRNGTDYVLLPQEGYDVENNTVTIKQGEQDAQGIKVTFKPMTEEMKKSGRNYALPVSIATEGSIKTLKGADMMVYIMDPLKTISVPVINRNNILEMQMRQDYALKEWAVEFRISIDKLGKEIGQWNNQALFAAFAPAGKTGEIYTRFGDTTIEGNRLQAKNQDSQMNTNMLFNTDTWYHLAFVNDGTKLITYINGVKDSEKAMKGIVTNLGKNKFTFGNPDERQYLVANVKVSELRFWTKAITPTQILNNMFNVNPGSDGLEAYWRLDEGEGNEFRDYTGHGNVCTSSGTTRWIKNIIADNKPDKDVENVE</sequence>
<proteinExistence type="predicted"/>
<dbReference type="SUPFAM" id="SSF49899">
    <property type="entry name" value="Concanavalin A-like lectins/glucanases"/>
    <property type="match status" value="1"/>
</dbReference>
<dbReference type="InterPro" id="IPR013320">
    <property type="entry name" value="ConA-like_dom_sf"/>
</dbReference>
<evidence type="ECO:0000313" key="3">
    <source>
        <dbReference type="Proteomes" id="UP000600600"/>
    </source>
</evidence>
<name>A0ABR7CCT9_9BACE</name>
<dbReference type="Pfam" id="PF13385">
    <property type="entry name" value="Laminin_G_3"/>
    <property type="match status" value="1"/>
</dbReference>
<dbReference type="Pfam" id="PF08522">
    <property type="entry name" value="BT_3987-like_N"/>
    <property type="match status" value="1"/>
</dbReference>
<dbReference type="Gene3D" id="2.60.40.1740">
    <property type="entry name" value="hypothetical protein (bacova_03559)"/>
    <property type="match status" value="1"/>
</dbReference>
<reference evidence="2 3" key="1">
    <citation type="submission" date="2020-08" db="EMBL/GenBank/DDBJ databases">
        <title>Genome public.</title>
        <authorList>
            <person name="Liu C."/>
            <person name="Sun Q."/>
        </authorList>
    </citation>
    <scope>NUCLEOTIDE SEQUENCE [LARGE SCALE GENOMIC DNA]</scope>
    <source>
        <strain evidence="2 3">M27</strain>
    </source>
</reference>
<evidence type="ECO:0000313" key="2">
    <source>
        <dbReference type="EMBL" id="MBC5605602.1"/>
    </source>
</evidence>
<dbReference type="Proteomes" id="UP000600600">
    <property type="component" value="Unassembled WGS sequence"/>
</dbReference>
<feature type="domain" description="BT-3987-like N-terminal" evidence="1">
    <location>
        <begin position="30"/>
        <end position="146"/>
    </location>
</feature>
<dbReference type="RefSeq" id="WP_186967570.1">
    <property type="nucleotide sequence ID" value="NZ_JACOOE010000006.1"/>
</dbReference>
<dbReference type="EMBL" id="JACOOE010000006">
    <property type="protein sequence ID" value="MBC5605602.1"/>
    <property type="molecule type" value="Genomic_DNA"/>
</dbReference>
<keyword evidence="3" id="KW-1185">Reference proteome</keyword>
<protein>
    <submittedName>
        <fullName evidence="2">DUF1735 domain-containing protein</fullName>
    </submittedName>
</protein>
<dbReference type="InterPro" id="IPR013728">
    <property type="entry name" value="BT_3987-like_N"/>
</dbReference>
<accession>A0ABR7CCT9</accession>
<dbReference type="PROSITE" id="PS51257">
    <property type="entry name" value="PROKAR_LIPOPROTEIN"/>
    <property type="match status" value="1"/>
</dbReference>
<gene>
    <name evidence="2" type="ORF">H8S67_13090</name>
</gene>
<organism evidence="2 3">
    <name type="scientific">Bacteroides difficilis</name>
    <dbReference type="NCBI Taxonomy" id="2763021"/>
    <lineage>
        <taxon>Bacteria</taxon>
        <taxon>Pseudomonadati</taxon>
        <taxon>Bacteroidota</taxon>
        <taxon>Bacteroidia</taxon>
        <taxon>Bacteroidales</taxon>
        <taxon>Bacteroidaceae</taxon>
        <taxon>Bacteroides</taxon>
    </lineage>
</organism>